<comment type="caution">
    <text evidence="2">The sequence shown here is derived from an EMBL/GenBank/DDBJ whole genome shotgun (WGS) entry which is preliminary data.</text>
</comment>
<sequence length="108" mass="11509">MPKAYVILTEAIEDEAGMAAYGRASAPALVASGARVLAADPDPQTLEGTWHGDRTVVLEFESVKAARAWYASPEYEKAKPLRLAAARTNAVILTGFELPHRSGSSRPA</sequence>
<organism evidence="2 3">
    <name type="scientific">Prauserella endophytica</name>
    <dbReference type="NCBI Taxonomy" id="1592324"/>
    <lineage>
        <taxon>Bacteria</taxon>
        <taxon>Bacillati</taxon>
        <taxon>Actinomycetota</taxon>
        <taxon>Actinomycetes</taxon>
        <taxon>Pseudonocardiales</taxon>
        <taxon>Pseudonocardiaceae</taxon>
        <taxon>Prauserella</taxon>
        <taxon>Prauserella coralliicola group</taxon>
    </lineage>
</organism>
<accession>A0ABY2S693</accession>
<evidence type="ECO:0000259" key="1">
    <source>
        <dbReference type="Pfam" id="PF07045"/>
    </source>
</evidence>
<dbReference type="Pfam" id="PF07045">
    <property type="entry name" value="DUF1330"/>
    <property type="match status" value="1"/>
</dbReference>
<name>A0ABY2S693_9PSEU</name>
<evidence type="ECO:0000313" key="3">
    <source>
        <dbReference type="Proteomes" id="UP000309992"/>
    </source>
</evidence>
<dbReference type="PANTHER" id="PTHR41521:SF4">
    <property type="entry name" value="BLR0684 PROTEIN"/>
    <property type="match status" value="1"/>
</dbReference>
<dbReference type="RefSeq" id="WP_137095434.1">
    <property type="nucleotide sequence ID" value="NZ_SWMS01000007.1"/>
</dbReference>
<proteinExistence type="predicted"/>
<dbReference type="InterPro" id="IPR010753">
    <property type="entry name" value="DUF1330"/>
</dbReference>
<feature type="domain" description="DUF1330" evidence="1">
    <location>
        <begin position="3"/>
        <end position="96"/>
    </location>
</feature>
<dbReference type="InterPro" id="IPR011008">
    <property type="entry name" value="Dimeric_a/b-barrel"/>
</dbReference>
<evidence type="ECO:0000313" key="2">
    <source>
        <dbReference type="EMBL" id="TKG70916.1"/>
    </source>
</evidence>
<keyword evidence="3" id="KW-1185">Reference proteome</keyword>
<gene>
    <name evidence="2" type="ORF">FCN18_15480</name>
</gene>
<dbReference type="EMBL" id="SWMS01000007">
    <property type="protein sequence ID" value="TKG70916.1"/>
    <property type="molecule type" value="Genomic_DNA"/>
</dbReference>
<dbReference type="Proteomes" id="UP000309992">
    <property type="component" value="Unassembled WGS sequence"/>
</dbReference>
<dbReference type="Gene3D" id="3.30.70.100">
    <property type="match status" value="1"/>
</dbReference>
<dbReference type="SUPFAM" id="SSF54909">
    <property type="entry name" value="Dimeric alpha+beta barrel"/>
    <property type="match status" value="1"/>
</dbReference>
<reference evidence="2 3" key="1">
    <citation type="journal article" date="2015" name="Antonie Van Leeuwenhoek">
        <title>Prauserella endophytica sp. nov., an endophytic actinobacterium isolated from Tamarix taklamakanensis.</title>
        <authorList>
            <person name="Liu J.M."/>
            <person name="Habden X."/>
            <person name="Guo L."/>
            <person name="Tuo L."/>
            <person name="Jiang Z.K."/>
            <person name="Liu S.W."/>
            <person name="Liu X.F."/>
            <person name="Chen L."/>
            <person name="Li R.F."/>
            <person name="Zhang Y.Q."/>
            <person name="Sun C.H."/>
        </authorList>
    </citation>
    <scope>NUCLEOTIDE SEQUENCE [LARGE SCALE GENOMIC DNA]</scope>
    <source>
        <strain evidence="2 3">CGMCC 4.7182</strain>
    </source>
</reference>
<dbReference type="PANTHER" id="PTHR41521">
    <property type="match status" value="1"/>
</dbReference>
<protein>
    <submittedName>
        <fullName evidence="2">DUF1330 domain-containing protein</fullName>
    </submittedName>
</protein>